<dbReference type="InParanoid" id="A0A0Q3FTH0"/>
<dbReference type="EnsemblPlants" id="KQK02479">
    <property type="protein sequence ID" value="KQK02479"/>
    <property type="gene ID" value="BRADI_2g01724v3"/>
</dbReference>
<accession>A0A0Q3FTH0</accession>
<feature type="compositionally biased region" description="Basic and acidic residues" evidence="1">
    <location>
        <begin position="275"/>
        <end position="284"/>
    </location>
</feature>
<dbReference type="Proteomes" id="UP000008810">
    <property type="component" value="Chromosome 2"/>
</dbReference>
<evidence type="ECO:0000313" key="2">
    <source>
        <dbReference type="EMBL" id="KQK02479.2"/>
    </source>
</evidence>
<reference evidence="2 3" key="1">
    <citation type="journal article" date="2010" name="Nature">
        <title>Genome sequencing and analysis of the model grass Brachypodium distachyon.</title>
        <authorList>
            <consortium name="International Brachypodium Initiative"/>
        </authorList>
    </citation>
    <scope>NUCLEOTIDE SEQUENCE [LARGE SCALE GENOMIC DNA]</scope>
    <source>
        <strain evidence="2 3">Bd21</strain>
    </source>
</reference>
<dbReference type="AlphaFoldDB" id="A0A0Q3FTH0"/>
<gene>
    <name evidence="2" type="ORF">BRADI_2g01724v3</name>
</gene>
<protein>
    <submittedName>
        <fullName evidence="2 3">Uncharacterized protein</fullName>
    </submittedName>
</protein>
<feature type="region of interest" description="Disordered" evidence="1">
    <location>
        <begin position="176"/>
        <end position="312"/>
    </location>
</feature>
<dbReference type="Gramene" id="KQK02479">
    <property type="protein sequence ID" value="KQK02479"/>
    <property type="gene ID" value="BRADI_2g01724v3"/>
</dbReference>
<reference evidence="2" key="2">
    <citation type="submission" date="2017-06" db="EMBL/GenBank/DDBJ databases">
        <title>WGS assembly of Brachypodium distachyon.</title>
        <authorList>
            <consortium name="The International Brachypodium Initiative"/>
            <person name="Lucas S."/>
            <person name="Harmon-Smith M."/>
            <person name="Lail K."/>
            <person name="Tice H."/>
            <person name="Grimwood J."/>
            <person name="Bruce D."/>
            <person name="Barry K."/>
            <person name="Shu S."/>
            <person name="Lindquist E."/>
            <person name="Wang M."/>
            <person name="Pitluck S."/>
            <person name="Vogel J.P."/>
            <person name="Garvin D.F."/>
            <person name="Mockler T.C."/>
            <person name="Schmutz J."/>
            <person name="Rokhsar D."/>
            <person name="Bevan M.W."/>
        </authorList>
    </citation>
    <scope>NUCLEOTIDE SEQUENCE</scope>
    <source>
        <strain evidence="2">Bd21</strain>
    </source>
</reference>
<keyword evidence="4" id="KW-1185">Reference proteome</keyword>
<name>A0A0Q3FTH0_BRADI</name>
<sequence>MAHRLLLRLPALDIKPPQGPCLHAAHQQLARALREPQHLQRLQRRRRSVIRHLRPHPAAASAMIIGGLLLHPEIYRAAFAPPVAVEQREFAASGEAWEQCLLRRARRVAGDGEDVEGRGVAVEPVHLAARVVHGAGARSGHGEVFDGRAVDGRVPLARGGGVGVGAVHESVVVAGAEDDGGDEHPEEAEAGAGHGQQQRVAGEVAVERRVEVEGRRREEARAAAPGEEGVGDGEVELPLVERRRRQAGQEQPAPRGQGLAVAVEEEEPIGVGEEAGERGRREARGFGWVEDAGDEGGAVGLREVEVAGGGGG</sequence>
<reference evidence="3" key="3">
    <citation type="submission" date="2018-08" db="UniProtKB">
        <authorList>
            <consortium name="EnsemblPlants"/>
        </authorList>
    </citation>
    <scope>IDENTIFICATION</scope>
    <source>
        <strain evidence="3">cv. Bd21</strain>
    </source>
</reference>
<evidence type="ECO:0000313" key="3">
    <source>
        <dbReference type="EnsemblPlants" id="KQK02479"/>
    </source>
</evidence>
<organism evidence="2">
    <name type="scientific">Brachypodium distachyon</name>
    <name type="common">Purple false brome</name>
    <name type="synonym">Trachynia distachya</name>
    <dbReference type="NCBI Taxonomy" id="15368"/>
    <lineage>
        <taxon>Eukaryota</taxon>
        <taxon>Viridiplantae</taxon>
        <taxon>Streptophyta</taxon>
        <taxon>Embryophyta</taxon>
        <taxon>Tracheophyta</taxon>
        <taxon>Spermatophyta</taxon>
        <taxon>Magnoliopsida</taxon>
        <taxon>Liliopsida</taxon>
        <taxon>Poales</taxon>
        <taxon>Poaceae</taxon>
        <taxon>BOP clade</taxon>
        <taxon>Pooideae</taxon>
        <taxon>Stipodae</taxon>
        <taxon>Brachypodieae</taxon>
        <taxon>Brachypodium</taxon>
    </lineage>
</organism>
<proteinExistence type="predicted"/>
<dbReference type="EMBL" id="CM000881">
    <property type="protein sequence ID" value="KQK02479.2"/>
    <property type="molecule type" value="Genomic_DNA"/>
</dbReference>
<feature type="compositionally biased region" description="Acidic residues" evidence="1">
    <location>
        <begin position="176"/>
        <end position="189"/>
    </location>
</feature>
<evidence type="ECO:0000256" key="1">
    <source>
        <dbReference type="SAM" id="MobiDB-lite"/>
    </source>
</evidence>
<feature type="compositionally biased region" description="Basic and acidic residues" evidence="1">
    <location>
        <begin position="205"/>
        <end position="221"/>
    </location>
</feature>
<evidence type="ECO:0000313" key="4">
    <source>
        <dbReference type="Proteomes" id="UP000008810"/>
    </source>
</evidence>